<dbReference type="Proteomes" id="UP000190868">
    <property type="component" value="Chromosome"/>
</dbReference>
<name>A0A1S6U6I9_9BACT</name>
<evidence type="ECO:0000313" key="2">
    <source>
        <dbReference type="Proteomes" id="UP000190868"/>
    </source>
</evidence>
<reference evidence="2" key="1">
    <citation type="submission" date="2016-09" db="EMBL/GenBank/DDBJ databases">
        <title>Comparative genomics of the Campylobacter concisus group.</title>
        <authorList>
            <person name="Miller W.G."/>
            <person name="Yee E."/>
            <person name="Chapman M.H."/>
            <person name="Huynh S."/>
            <person name="Bono J.L."/>
            <person name="On S.L.W."/>
            <person name="StLeger J."/>
            <person name="Foster G."/>
            <person name="Parker C.T."/>
        </authorList>
    </citation>
    <scope>NUCLEOTIDE SEQUENCE [LARGE SCALE GENOMIC DNA]</scope>
    <source>
        <strain evidence="2">RM18021</strain>
    </source>
</reference>
<keyword evidence="2" id="KW-1185">Reference proteome</keyword>
<dbReference type="KEGG" id="cpin:CPIN18020_0465"/>
<sequence length="120" mass="14182">MTLITFASICFADMNFHNFLKRNYEKNENLKVANIKTNKIQKLQNGFDAYFVTLDINFKPLNRKISKKDIIFVNNDLIVTEIFDTKTKISLRNKLLGEKMSINLRNFKRDAIHENDQNCY</sequence>
<gene>
    <name evidence="1" type="ORF">CPIN18021_0470</name>
</gene>
<proteinExistence type="predicted"/>
<dbReference type="AlphaFoldDB" id="A0A1S6U6I9"/>
<organism evidence="1 2">
    <name type="scientific">Campylobacter pinnipediorum subsp. caledonicus</name>
    <dbReference type="NCBI Taxonomy" id="1874362"/>
    <lineage>
        <taxon>Bacteria</taxon>
        <taxon>Pseudomonadati</taxon>
        <taxon>Campylobacterota</taxon>
        <taxon>Epsilonproteobacteria</taxon>
        <taxon>Campylobacterales</taxon>
        <taxon>Campylobacteraceae</taxon>
        <taxon>Campylobacter</taxon>
    </lineage>
</organism>
<protein>
    <submittedName>
        <fullName evidence="1">Uncharacterized protein</fullName>
    </submittedName>
</protein>
<evidence type="ECO:0000313" key="1">
    <source>
        <dbReference type="EMBL" id="AQW87309.1"/>
    </source>
</evidence>
<accession>A0A1S6U6I9</accession>
<dbReference type="EMBL" id="CP017258">
    <property type="protein sequence ID" value="AQW87309.1"/>
    <property type="molecule type" value="Genomic_DNA"/>
</dbReference>